<accession>A0A645BGF0</accession>
<organism evidence="1">
    <name type="scientific">bioreactor metagenome</name>
    <dbReference type="NCBI Taxonomy" id="1076179"/>
    <lineage>
        <taxon>unclassified sequences</taxon>
        <taxon>metagenomes</taxon>
        <taxon>ecological metagenomes</taxon>
    </lineage>
</organism>
<sequence>MENLEKAKPKNEAGQFKAGFSGVVRTIEQQNEIVITSKGYRFQGVLGFGQQNFGKLTFLESYSEELQESEVPENLIETIIVIRGRPSLRALQKIERQGGVGLVCGSIPLSVLQDFCPKEPLLHLGHQMPITMTLVTMQKFGETMSQEQYAELKTLEGTWCLIDGNTQLRAGCKRPEILVPIHT</sequence>
<comment type="caution">
    <text evidence="1">The sequence shown here is derived from an EMBL/GenBank/DDBJ whole genome shotgun (WGS) entry which is preliminary data.</text>
</comment>
<protein>
    <submittedName>
        <fullName evidence="1">Uncharacterized protein</fullName>
    </submittedName>
</protein>
<reference evidence="1" key="1">
    <citation type="submission" date="2019-08" db="EMBL/GenBank/DDBJ databases">
        <authorList>
            <person name="Kucharzyk K."/>
            <person name="Murdoch R.W."/>
            <person name="Higgins S."/>
            <person name="Loffler F."/>
        </authorList>
    </citation>
    <scope>NUCLEOTIDE SEQUENCE</scope>
</reference>
<gene>
    <name evidence="1" type="ORF">SDC9_110572</name>
</gene>
<evidence type="ECO:0000313" key="1">
    <source>
        <dbReference type="EMBL" id="MPM63691.1"/>
    </source>
</evidence>
<dbReference type="EMBL" id="VSSQ01019552">
    <property type="protein sequence ID" value="MPM63691.1"/>
    <property type="molecule type" value="Genomic_DNA"/>
</dbReference>
<dbReference type="AlphaFoldDB" id="A0A645BGF0"/>
<name>A0A645BGF0_9ZZZZ</name>
<proteinExistence type="predicted"/>